<name>A0A1H6FZ14_9EURY</name>
<dbReference type="OrthoDB" id="351156at2157"/>
<dbReference type="Proteomes" id="UP000199112">
    <property type="component" value="Unassembled WGS sequence"/>
</dbReference>
<sequence length="1328" mass="147024">MTDKDTIQRSISDFDGEPSSSRAQTDPPIEETSPAGDDPGELLDWLKKDETPSPASATDQLPVLIVQAQSTGYDALTATQCIKQILKDASPPVDCPQLVYLLDNDRVDTGLVLAHLSAIFPKDDFTLTESIDFESLEELSYNNRMEAYRVVSRLPPSADAYSQLKQVTELFGGVVEIGSKPYSVGGYFKGYATRSLNTAVEHPESVSHQLVTEILHDHPWRSLRLLAAKSSDCINTEIVEELTDELDEKYTPLNFYSGRIIEFLCRTYIGVEDSNSQRKLGELIQAALDAGIYPNQWNEFVPSFIEEVRTGQGNNQDAGELLAAVFSAIQPSDLAEVRDIYPEKIIREELSEEPKLWVPVLRVAASSWPELIVDSIDRLVSVVRDCPSQYRTPICEAIASAGEAYPSDTLPAIEPLIRDLERVDTAREIEDVGKILQSLEVYPPPPKLFELYGSTDSRIDSKAKEVVSSLRRQFRQSDPDLVPGEVSGLEEFSQDYSLVKQSGPVTWSTPQLGPAEIALVNKTAKIALAASQSDSAGDEVLDALQNILEDEVDIEGVDPSVQFLAPSHDSGWVELTILGTAIAQVIRPSIRVALHTPATGGWGTKKDIREALSQYGIVHSENSCAEVTPILDLIPTARVTDGGIHVETSGTTVQEHPPYLTLVRDIESLTDASADVVLYNWLSGIDAVDAAQIQTWRGTIVDGTPQPYTPERGRADEGATDETRGIADSASLRHLTQIDDQDLSSLTESHSEQPVHIEVHGVFAEQYGADRRQHVGPPTDLPHSVLLQTDEDASKGSQMSPRESASESLTEGPSPIHVYSVESNSEIGELLGRLDEFSEKIGDRTAAGAVRRLRYTLSSLPVPVDLHDHWVQNQLDQGNRWVPRRLHSRRNEIEKLIDEAVIDAEVLDMALTTVDTLFDRLDERNPLGEQLLDVLDEAASREKSVGVLCTKKTYKEMLDIFLRERASDWVLEDDLLLLDEETVREVEPGRVDMLVTFDAFPPQTSIYYHHPAIPKTIVLGHDDDTLNSRVHGVDQKRRPYLPPQTGADLPQIDVTTHGSTLEETTERTLTDSLYKTYLSVASQSRENNNSGGTGLSGAIYRYRLEFEETSPVTLSDAHPVIVRSEEHLVTAGEYSLRSLSRISAGDEIVLINDDVQADLWEEFLREDWEDDAAVDTDAAFMDAVQLWYDAVLCGLEEHSPTDEPSDGVSGFASEIEQDVSVNADAVRDWARGVLEADSPSDLVFRSGLRIGPRHSDGVQVIASEYGSERMAENWDQVFTRIKTIRATHRQRGSVFWEWLVDQACSGDLFDEPGVSREIVTRCSKRDKG</sequence>
<feature type="compositionally biased region" description="Polar residues" evidence="1">
    <location>
        <begin position="795"/>
        <end position="811"/>
    </location>
</feature>
<evidence type="ECO:0000313" key="3">
    <source>
        <dbReference type="Proteomes" id="UP000199112"/>
    </source>
</evidence>
<reference evidence="3" key="1">
    <citation type="submission" date="2016-10" db="EMBL/GenBank/DDBJ databases">
        <authorList>
            <person name="Varghese N."/>
            <person name="Submissions S."/>
        </authorList>
    </citation>
    <scope>NUCLEOTIDE SEQUENCE [LARGE SCALE GENOMIC DNA]</scope>
    <source>
        <strain evidence="3">CGMCC 1.8981</strain>
    </source>
</reference>
<feature type="region of interest" description="Disordered" evidence="1">
    <location>
        <begin position="701"/>
        <end position="721"/>
    </location>
</feature>
<organism evidence="2 3">
    <name type="scientific">Natronorubrum sediminis</name>
    <dbReference type="NCBI Taxonomy" id="640943"/>
    <lineage>
        <taxon>Archaea</taxon>
        <taxon>Methanobacteriati</taxon>
        <taxon>Methanobacteriota</taxon>
        <taxon>Stenosarchaea group</taxon>
        <taxon>Halobacteria</taxon>
        <taxon>Halobacteriales</taxon>
        <taxon>Natrialbaceae</taxon>
        <taxon>Natronorubrum</taxon>
    </lineage>
</organism>
<protein>
    <submittedName>
        <fullName evidence="2">Uncharacterized protein</fullName>
    </submittedName>
</protein>
<feature type="region of interest" description="Disordered" evidence="1">
    <location>
        <begin position="792"/>
        <end position="816"/>
    </location>
</feature>
<proteinExistence type="predicted"/>
<feature type="region of interest" description="Disordered" evidence="1">
    <location>
        <begin position="1"/>
        <end position="56"/>
    </location>
</feature>
<gene>
    <name evidence="2" type="ORF">SAMN04487967_1878</name>
</gene>
<evidence type="ECO:0000313" key="2">
    <source>
        <dbReference type="EMBL" id="SEH15014.1"/>
    </source>
</evidence>
<feature type="compositionally biased region" description="Basic and acidic residues" evidence="1">
    <location>
        <begin position="711"/>
        <end position="721"/>
    </location>
</feature>
<accession>A0A1H6FZ14</accession>
<dbReference type="EMBL" id="FNWL01000002">
    <property type="protein sequence ID" value="SEH15014.1"/>
    <property type="molecule type" value="Genomic_DNA"/>
</dbReference>
<keyword evidence="3" id="KW-1185">Reference proteome</keyword>
<dbReference type="RefSeq" id="WP_090506783.1">
    <property type="nucleotide sequence ID" value="NZ_FNWL01000002.1"/>
</dbReference>
<evidence type="ECO:0000256" key="1">
    <source>
        <dbReference type="SAM" id="MobiDB-lite"/>
    </source>
</evidence>